<evidence type="ECO:0000256" key="1">
    <source>
        <dbReference type="SAM" id="Phobius"/>
    </source>
</evidence>
<keyword evidence="3" id="KW-0645">Protease</keyword>
<evidence type="ECO:0000259" key="2">
    <source>
        <dbReference type="Pfam" id="PF02517"/>
    </source>
</evidence>
<protein>
    <submittedName>
        <fullName evidence="3">CPBP family intramembrane metalloprotease</fullName>
    </submittedName>
</protein>
<feature type="transmembrane region" description="Helical" evidence="1">
    <location>
        <begin position="251"/>
        <end position="269"/>
    </location>
</feature>
<keyword evidence="1" id="KW-0812">Transmembrane</keyword>
<organism evidence="3 4">
    <name type="scientific">Empedobacter stercoris</name>
    <dbReference type="NCBI Taxonomy" id="1628248"/>
    <lineage>
        <taxon>Bacteria</taxon>
        <taxon>Pseudomonadati</taxon>
        <taxon>Bacteroidota</taxon>
        <taxon>Flavobacteriia</taxon>
        <taxon>Flavobacteriales</taxon>
        <taxon>Weeksellaceae</taxon>
        <taxon>Empedobacter</taxon>
    </lineage>
</organism>
<evidence type="ECO:0000313" key="4">
    <source>
        <dbReference type="Proteomes" id="UP000580344"/>
    </source>
</evidence>
<sequence length="277" mass="30958">MNKTSPFEEIVQKNENKLNFGIGKAILYSAVAVIIMQFAGGIISIPAIFYQPLNHVLLPLGFLTGTVSAIVILLMLTQTKFTTILQAIKHPFTAIQLILSIACWLFLLPLAEVFTGLIPTTGPLEDIYKIFQSSFEMMLDYKIAGFIMVCLFAPIFEEIIFRGIILKGMLNYKVNPTIAILINGFVFGMAHMNPWQFIGAGLLGIIFGIVYHRTKSLFLPILLHFLNNTLSYSLMLIQGDMEGEVFAHRDYLLIGGMTLIGILSVFLLMKQTEQKTI</sequence>
<feature type="transmembrane region" description="Helical" evidence="1">
    <location>
        <begin position="218"/>
        <end position="239"/>
    </location>
</feature>
<feature type="transmembrane region" description="Helical" evidence="1">
    <location>
        <begin position="56"/>
        <end position="76"/>
    </location>
</feature>
<proteinExistence type="predicted"/>
<gene>
    <name evidence="3" type="ORF">HMH06_11415</name>
</gene>
<feature type="domain" description="CAAX prenyl protease 2/Lysostaphin resistance protein A-like" evidence="2">
    <location>
        <begin position="143"/>
        <end position="229"/>
    </location>
</feature>
<accession>A0ABX1WNZ7</accession>
<evidence type="ECO:0000313" key="3">
    <source>
        <dbReference type="EMBL" id="NOJ76431.1"/>
    </source>
</evidence>
<dbReference type="EMBL" id="JABFOQ010000032">
    <property type="protein sequence ID" value="NOJ76431.1"/>
    <property type="molecule type" value="Genomic_DNA"/>
</dbReference>
<dbReference type="InterPro" id="IPR052710">
    <property type="entry name" value="CAAX_protease"/>
</dbReference>
<dbReference type="InterPro" id="IPR003675">
    <property type="entry name" value="Rce1/LyrA-like_dom"/>
</dbReference>
<dbReference type="GO" id="GO:0008237">
    <property type="term" value="F:metallopeptidase activity"/>
    <property type="evidence" value="ECO:0007669"/>
    <property type="project" value="UniProtKB-KW"/>
</dbReference>
<dbReference type="PANTHER" id="PTHR36435:SF1">
    <property type="entry name" value="CAAX AMINO TERMINAL PROTEASE FAMILY PROTEIN"/>
    <property type="match status" value="1"/>
</dbReference>
<feature type="transmembrane region" description="Helical" evidence="1">
    <location>
        <begin position="172"/>
        <end position="189"/>
    </location>
</feature>
<feature type="transmembrane region" description="Helical" evidence="1">
    <location>
        <begin position="25"/>
        <end position="50"/>
    </location>
</feature>
<keyword evidence="4" id="KW-1185">Reference proteome</keyword>
<feature type="transmembrane region" description="Helical" evidence="1">
    <location>
        <begin position="138"/>
        <end position="160"/>
    </location>
</feature>
<keyword evidence="1" id="KW-0472">Membrane</keyword>
<reference evidence="3 4" key="1">
    <citation type="submission" date="2020-05" db="EMBL/GenBank/DDBJ databases">
        <title>Tigecycline resistant gene in Empedobacter stercoris.</title>
        <authorList>
            <person name="Chen Y."/>
            <person name="Cheng Y."/>
            <person name="Zhou K."/>
        </authorList>
    </citation>
    <scope>NUCLEOTIDE SEQUENCE [LARGE SCALE GENOMIC DNA]</scope>
    <source>
        <strain evidence="3 4">ES202</strain>
    </source>
</reference>
<feature type="transmembrane region" description="Helical" evidence="1">
    <location>
        <begin position="97"/>
        <end position="118"/>
    </location>
</feature>
<dbReference type="PANTHER" id="PTHR36435">
    <property type="entry name" value="SLR1288 PROTEIN"/>
    <property type="match status" value="1"/>
</dbReference>
<keyword evidence="3" id="KW-0482">Metalloprotease</keyword>
<name>A0ABX1WNZ7_9FLAO</name>
<keyword evidence="1" id="KW-1133">Transmembrane helix</keyword>
<dbReference type="Pfam" id="PF02517">
    <property type="entry name" value="Rce1-like"/>
    <property type="match status" value="1"/>
</dbReference>
<keyword evidence="3" id="KW-0378">Hydrolase</keyword>
<dbReference type="RefSeq" id="WP_171623719.1">
    <property type="nucleotide sequence ID" value="NZ_CP053698.1"/>
</dbReference>
<dbReference type="Proteomes" id="UP000580344">
    <property type="component" value="Unassembled WGS sequence"/>
</dbReference>
<comment type="caution">
    <text evidence="3">The sequence shown here is derived from an EMBL/GenBank/DDBJ whole genome shotgun (WGS) entry which is preliminary data.</text>
</comment>
<feature type="transmembrane region" description="Helical" evidence="1">
    <location>
        <begin position="195"/>
        <end position="211"/>
    </location>
</feature>